<proteinExistence type="predicted"/>
<dbReference type="RefSeq" id="WP_161340308.1">
    <property type="nucleotide sequence ID" value="NZ_JBHSDG010000003.1"/>
</dbReference>
<sequence>MSDSRSLPAELFIATDIDPLFEDDFNRWYDREHMEERCAIPGFQWARRYKSIAGNGPQYLAIYRARSIDVFTSEKYREAFSNQTDWSLQSFSRMINTNRRVMNVPFDQGFGVASFAALIRFPASRLDMSFCFDDVANVLKIDNVLRIHCLEPDPKLSTPLPSEEIKNRKLEVVFIIDATNYAALQNVIQFFSETLGLDPNGHQIFHLIWELRSEDID</sequence>
<name>A0A845MIL3_9PROT</name>
<comment type="caution">
    <text evidence="1">The sequence shown here is derived from an EMBL/GenBank/DDBJ whole genome shotgun (WGS) entry which is preliminary data.</text>
</comment>
<dbReference type="AlphaFoldDB" id="A0A845MIL3"/>
<dbReference type="Proteomes" id="UP000445696">
    <property type="component" value="Unassembled WGS sequence"/>
</dbReference>
<gene>
    <name evidence="1" type="ORF">GQF03_16220</name>
</gene>
<evidence type="ECO:0000313" key="2">
    <source>
        <dbReference type="Proteomes" id="UP000445696"/>
    </source>
</evidence>
<dbReference type="EMBL" id="WTVA01000015">
    <property type="protein sequence ID" value="MZR23883.1"/>
    <property type="molecule type" value="Genomic_DNA"/>
</dbReference>
<evidence type="ECO:0000313" key="1">
    <source>
        <dbReference type="EMBL" id="MZR23883.1"/>
    </source>
</evidence>
<keyword evidence="2" id="KW-1185">Reference proteome</keyword>
<accession>A0A845MIL3</accession>
<organism evidence="1 2">
    <name type="scientific">Sneathiella chungangensis</name>
    <dbReference type="NCBI Taxonomy" id="1418234"/>
    <lineage>
        <taxon>Bacteria</taxon>
        <taxon>Pseudomonadati</taxon>
        <taxon>Pseudomonadota</taxon>
        <taxon>Alphaproteobacteria</taxon>
        <taxon>Sneathiellales</taxon>
        <taxon>Sneathiellaceae</taxon>
        <taxon>Sneathiella</taxon>
    </lineage>
</organism>
<protein>
    <submittedName>
        <fullName evidence="1">Uncharacterized protein</fullName>
    </submittedName>
</protein>
<dbReference type="OrthoDB" id="3034735at2"/>
<reference evidence="1 2" key="1">
    <citation type="journal article" date="2014" name="Int. J. Syst. Evol. Microbiol.">
        <title>Sneathiella chungangensis sp. nov., isolated from a marine sand, and emended description of the genus Sneathiella.</title>
        <authorList>
            <person name="Siamphan C."/>
            <person name="Kim H."/>
            <person name="Lee J.S."/>
            <person name="Kim W."/>
        </authorList>
    </citation>
    <scope>NUCLEOTIDE SEQUENCE [LARGE SCALE GENOMIC DNA]</scope>
    <source>
        <strain evidence="1 2">KCTC 32476</strain>
    </source>
</reference>